<name>A0A7V2F6V5_RHOMR</name>
<feature type="chain" id="PRO_5031527877" description="DUF4136 domain-containing protein" evidence="1">
    <location>
        <begin position="18"/>
        <end position="159"/>
    </location>
</feature>
<sequence>MRRFVLLFMLLAGCASAREMLPPDVASSIPEGACKVVLESDLDQHSLYRQVARSLQESGFVLEASDPVALMLQTDWTDTYAQEASRTGQIALTSNIIRITVVVDTTDGRSLAIWSGQWRNLPAQGQACWTGSDSYRGRAAFASIVLETLKVPHVGIRYE</sequence>
<reference evidence="2" key="1">
    <citation type="journal article" date="2020" name="mSystems">
        <title>Genome- and Community-Level Interaction Insights into Carbon Utilization and Element Cycling Functions of Hydrothermarchaeota in Hydrothermal Sediment.</title>
        <authorList>
            <person name="Zhou Z."/>
            <person name="Liu Y."/>
            <person name="Xu W."/>
            <person name="Pan J."/>
            <person name="Luo Z.H."/>
            <person name="Li M."/>
        </authorList>
    </citation>
    <scope>NUCLEOTIDE SEQUENCE [LARGE SCALE GENOMIC DNA]</scope>
    <source>
        <strain evidence="2">SpSt-143</strain>
    </source>
</reference>
<protein>
    <recommendedName>
        <fullName evidence="3">DUF4136 domain-containing protein</fullName>
    </recommendedName>
</protein>
<proteinExistence type="predicted"/>
<feature type="signal peptide" evidence="1">
    <location>
        <begin position="1"/>
        <end position="17"/>
    </location>
</feature>
<evidence type="ECO:0000256" key="1">
    <source>
        <dbReference type="SAM" id="SignalP"/>
    </source>
</evidence>
<accession>A0A7V2F6V5</accession>
<dbReference type="EMBL" id="DSGB01000004">
    <property type="protein sequence ID" value="HER95705.1"/>
    <property type="molecule type" value="Genomic_DNA"/>
</dbReference>
<gene>
    <name evidence="2" type="ORF">ENO59_04200</name>
</gene>
<evidence type="ECO:0008006" key="3">
    <source>
        <dbReference type="Google" id="ProtNLM"/>
    </source>
</evidence>
<comment type="caution">
    <text evidence="2">The sequence shown here is derived from an EMBL/GenBank/DDBJ whole genome shotgun (WGS) entry which is preliminary data.</text>
</comment>
<dbReference type="AlphaFoldDB" id="A0A7V2F6V5"/>
<organism evidence="2">
    <name type="scientific">Rhodothermus marinus</name>
    <name type="common">Rhodothermus obamensis</name>
    <dbReference type="NCBI Taxonomy" id="29549"/>
    <lineage>
        <taxon>Bacteria</taxon>
        <taxon>Pseudomonadati</taxon>
        <taxon>Rhodothermota</taxon>
        <taxon>Rhodothermia</taxon>
        <taxon>Rhodothermales</taxon>
        <taxon>Rhodothermaceae</taxon>
        <taxon>Rhodothermus</taxon>
    </lineage>
</organism>
<keyword evidence="1" id="KW-0732">Signal</keyword>
<evidence type="ECO:0000313" key="2">
    <source>
        <dbReference type="EMBL" id="HER95705.1"/>
    </source>
</evidence>